<dbReference type="PANTHER" id="PTHR18895:SF74">
    <property type="entry name" value="MTRF1L RELEASE FACTOR GLUTAMINE METHYLTRANSFERASE"/>
    <property type="match status" value="1"/>
</dbReference>
<dbReference type="PROSITE" id="PS00092">
    <property type="entry name" value="N6_MTASE"/>
    <property type="match status" value="1"/>
</dbReference>
<dbReference type="OrthoDB" id="267914at2"/>
<organism evidence="4 5">
    <name type="scientific">Conchiformibius steedae</name>
    <dbReference type="NCBI Taxonomy" id="153493"/>
    <lineage>
        <taxon>Bacteria</taxon>
        <taxon>Pseudomonadati</taxon>
        <taxon>Pseudomonadota</taxon>
        <taxon>Betaproteobacteria</taxon>
        <taxon>Neisseriales</taxon>
        <taxon>Neisseriaceae</taxon>
        <taxon>Conchiformibius</taxon>
    </lineage>
</organism>
<accession>A0A3P2AD18</accession>
<dbReference type="AlphaFoldDB" id="A0A3P2AD18"/>
<reference evidence="4 5" key="1">
    <citation type="submission" date="2018-11" db="EMBL/GenBank/DDBJ databases">
        <title>Genomes From Bacteria Associated with the Canine Oral Cavity: a Test Case for Automated Genome-Based Taxonomic Assignment.</title>
        <authorList>
            <person name="Coil D.A."/>
            <person name="Jospin G."/>
            <person name="Darling A.E."/>
            <person name="Wallis C."/>
            <person name="Davis I.J."/>
            <person name="Harris S."/>
            <person name="Eisen J.A."/>
            <person name="Holcombe L.J."/>
            <person name="O'Flynn C."/>
        </authorList>
    </citation>
    <scope>NUCLEOTIDE SEQUENCE [LARGE SCALE GENOMIC DNA]</scope>
    <source>
        <strain evidence="4 5">COT-280</strain>
    </source>
</reference>
<feature type="domain" description="Methyltransferase small" evidence="3">
    <location>
        <begin position="187"/>
        <end position="314"/>
    </location>
</feature>
<evidence type="ECO:0000313" key="4">
    <source>
        <dbReference type="EMBL" id="RRD91533.1"/>
    </source>
</evidence>
<evidence type="ECO:0000256" key="2">
    <source>
        <dbReference type="ARBA" id="ARBA00022691"/>
    </source>
</evidence>
<gene>
    <name evidence="4" type="ORF">EII21_00420</name>
</gene>
<dbReference type="GO" id="GO:0036009">
    <property type="term" value="F:protein-glutamine N-methyltransferase activity"/>
    <property type="evidence" value="ECO:0007669"/>
    <property type="project" value="TreeGrafter"/>
</dbReference>
<dbReference type="PANTHER" id="PTHR18895">
    <property type="entry name" value="HEMK METHYLTRANSFERASE"/>
    <property type="match status" value="1"/>
</dbReference>
<evidence type="ECO:0000259" key="3">
    <source>
        <dbReference type="Pfam" id="PF05175"/>
    </source>
</evidence>
<keyword evidence="2" id="KW-0949">S-adenosyl-L-methionine</keyword>
<comment type="caution">
    <text evidence="4">The sequence shown here is derived from an EMBL/GenBank/DDBJ whole genome shotgun (WGS) entry which is preliminary data.</text>
</comment>
<evidence type="ECO:0000313" key="5">
    <source>
        <dbReference type="Proteomes" id="UP000269923"/>
    </source>
</evidence>
<keyword evidence="5" id="KW-1185">Reference proteome</keyword>
<keyword evidence="1 4" id="KW-0489">Methyltransferase</keyword>
<sequence length="376" mass="42276">MKHNTVLTLNNGLALPYYSENRHRPPQRVRLCTAASATELLQHARQSCATVWQGDFYQGKTLLDAVKKRLRRPTAPQHPLPDNPREWFHRHRLRQSQQSRDINMLLLEIQPNFTLRLPRAPDVSAALADALDAEWADKHFLMPFNLLLGMMGAYQWHQKGVDLPALGGRVHVPFGVFSPVRGEYLHLLQHAPLPPSCRQAFDIGTGSSVIALLLAQRGITHITATDTNRRALACARANVQRFGLGAQIDVLEQDLFPAASADLIVCNPPWLPAQPTSAIETALYDPDHAMIRAFLHAAPQHLNPHGEVWLILSDLAEHLGLRAADALPQWFEQAGLRLIATEHTHPVHPKSADRNDPLAFARRRERTFLYRLSHAR</sequence>
<dbReference type="Pfam" id="PF05175">
    <property type="entry name" value="MTS"/>
    <property type="match status" value="1"/>
</dbReference>
<proteinExistence type="predicted"/>
<keyword evidence="4" id="KW-0808">Transferase</keyword>
<dbReference type="Proteomes" id="UP000269923">
    <property type="component" value="Unassembled WGS sequence"/>
</dbReference>
<dbReference type="Gene3D" id="3.40.50.150">
    <property type="entry name" value="Vaccinia Virus protein VP39"/>
    <property type="match status" value="1"/>
</dbReference>
<dbReference type="InterPro" id="IPR002052">
    <property type="entry name" value="DNA_methylase_N6_adenine_CS"/>
</dbReference>
<protein>
    <submittedName>
        <fullName evidence="4">Class I SAM-dependent methyltransferase</fullName>
    </submittedName>
</protein>
<dbReference type="STRING" id="1121352.GCA_000620925_00588"/>
<dbReference type="RefSeq" id="WP_124793735.1">
    <property type="nucleotide sequence ID" value="NZ_RQYC01000001.1"/>
</dbReference>
<dbReference type="InterPro" id="IPR029063">
    <property type="entry name" value="SAM-dependent_MTases_sf"/>
</dbReference>
<dbReference type="CDD" id="cd02440">
    <property type="entry name" value="AdoMet_MTases"/>
    <property type="match status" value="1"/>
</dbReference>
<dbReference type="InterPro" id="IPR050320">
    <property type="entry name" value="N5-glutamine_MTase"/>
</dbReference>
<dbReference type="EMBL" id="RQYC01000001">
    <property type="protein sequence ID" value="RRD91533.1"/>
    <property type="molecule type" value="Genomic_DNA"/>
</dbReference>
<name>A0A3P2AD18_9NEIS</name>
<dbReference type="SUPFAM" id="SSF53335">
    <property type="entry name" value="S-adenosyl-L-methionine-dependent methyltransferases"/>
    <property type="match status" value="1"/>
</dbReference>
<evidence type="ECO:0000256" key="1">
    <source>
        <dbReference type="ARBA" id="ARBA00022603"/>
    </source>
</evidence>
<dbReference type="GO" id="GO:0003676">
    <property type="term" value="F:nucleic acid binding"/>
    <property type="evidence" value="ECO:0007669"/>
    <property type="project" value="InterPro"/>
</dbReference>
<dbReference type="GO" id="GO:0032259">
    <property type="term" value="P:methylation"/>
    <property type="evidence" value="ECO:0007669"/>
    <property type="project" value="UniProtKB-KW"/>
</dbReference>
<dbReference type="InterPro" id="IPR007848">
    <property type="entry name" value="Small_mtfrase_dom"/>
</dbReference>